<dbReference type="EMBL" id="JANJYI010000007">
    <property type="protein sequence ID" value="KAK2641277.1"/>
    <property type="molecule type" value="Genomic_DNA"/>
</dbReference>
<dbReference type="PANTHER" id="PTHR32166">
    <property type="entry name" value="OSJNBA0013A04.12 PROTEIN"/>
    <property type="match status" value="1"/>
</dbReference>
<dbReference type="InterPro" id="IPR012337">
    <property type="entry name" value="RNaseH-like_sf"/>
</dbReference>
<proteinExistence type="predicted"/>
<protein>
    <recommendedName>
        <fullName evidence="1">DUF659 domain-containing protein</fullName>
    </recommendedName>
</protein>
<evidence type="ECO:0000313" key="3">
    <source>
        <dbReference type="Proteomes" id="UP001280121"/>
    </source>
</evidence>
<keyword evidence="3" id="KW-1185">Reference proteome</keyword>
<evidence type="ECO:0000313" key="2">
    <source>
        <dbReference type="EMBL" id="KAK2641277.1"/>
    </source>
</evidence>
<gene>
    <name evidence="2" type="ORF">Ddye_023040</name>
</gene>
<dbReference type="SUPFAM" id="SSF53098">
    <property type="entry name" value="Ribonuclease H-like"/>
    <property type="match status" value="1"/>
</dbReference>
<comment type="caution">
    <text evidence="2">The sequence shown here is derived from an EMBL/GenBank/DDBJ whole genome shotgun (WGS) entry which is preliminary data.</text>
</comment>
<dbReference type="Proteomes" id="UP001280121">
    <property type="component" value="Unassembled WGS sequence"/>
</dbReference>
<name>A0AAD9TSN7_9ROSI</name>
<dbReference type="PANTHER" id="PTHR32166:SF74">
    <property type="entry name" value="OS05G0256350 PROTEIN"/>
    <property type="match status" value="1"/>
</dbReference>
<sequence length="162" mass="18738">MVKEELKGRVCKTFARWMYEAGIPFSTVKYHRFNAFCEAVGQYDLGVKPPTYHEVRVPLLKKEVKATRETLKMHVEEWKTYKCSILSDGWKDRRERTLINFLVNSPRGSVFIELVDASGYAKTGEKMFNLLSQFVEKIGVDNVVQVVTDNISNNVLTCIIYF</sequence>
<organism evidence="2 3">
    <name type="scientific">Dipteronia dyeriana</name>
    <dbReference type="NCBI Taxonomy" id="168575"/>
    <lineage>
        <taxon>Eukaryota</taxon>
        <taxon>Viridiplantae</taxon>
        <taxon>Streptophyta</taxon>
        <taxon>Embryophyta</taxon>
        <taxon>Tracheophyta</taxon>
        <taxon>Spermatophyta</taxon>
        <taxon>Magnoliopsida</taxon>
        <taxon>eudicotyledons</taxon>
        <taxon>Gunneridae</taxon>
        <taxon>Pentapetalae</taxon>
        <taxon>rosids</taxon>
        <taxon>malvids</taxon>
        <taxon>Sapindales</taxon>
        <taxon>Sapindaceae</taxon>
        <taxon>Hippocastanoideae</taxon>
        <taxon>Acereae</taxon>
        <taxon>Dipteronia</taxon>
    </lineage>
</organism>
<dbReference type="InterPro" id="IPR007021">
    <property type="entry name" value="DUF659"/>
</dbReference>
<dbReference type="AlphaFoldDB" id="A0AAD9TSN7"/>
<feature type="domain" description="DUF659" evidence="1">
    <location>
        <begin position="50"/>
        <end position="155"/>
    </location>
</feature>
<dbReference type="Pfam" id="PF04937">
    <property type="entry name" value="DUF659"/>
    <property type="match status" value="1"/>
</dbReference>
<reference evidence="2" key="1">
    <citation type="journal article" date="2023" name="Plant J.">
        <title>Genome sequences and population genomics provide insights into the demographic history, inbreeding, and mutation load of two 'living fossil' tree species of Dipteronia.</title>
        <authorList>
            <person name="Feng Y."/>
            <person name="Comes H.P."/>
            <person name="Chen J."/>
            <person name="Zhu S."/>
            <person name="Lu R."/>
            <person name="Zhang X."/>
            <person name="Li P."/>
            <person name="Qiu J."/>
            <person name="Olsen K.M."/>
            <person name="Qiu Y."/>
        </authorList>
    </citation>
    <scope>NUCLEOTIDE SEQUENCE</scope>
    <source>
        <strain evidence="2">KIB01</strain>
    </source>
</reference>
<evidence type="ECO:0000259" key="1">
    <source>
        <dbReference type="Pfam" id="PF04937"/>
    </source>
</evidence>
<accession>A0AAD9TSN7</accession>